<keyword evidence="1" id="KW-0805">Transcription regulation</keyword>
<dbReference type="Gene3D" id="1.10.10.10">
    <property type="entry name" value="Winged helix-like DNA-binding domain superfamily/Winged helix DNA-binding domain"/>
    <property type="match status" value="1"/>
</dbReference>
<dbReference type="PANTHER" id="PTHR48111:SF67">
    <property type="entry name" value="TRANSCRIPTIONAL REGULATORY PROTEIN TCTD"/>
    <property type="match status" value="1"/>
</dbReference>
<protein>
    <submittedName>
        <fullName evidence="8">Response regulator mprA</fullName>
    </submittedName>
</protein>
<dbReference type="InterPro" id="IPR001789">
    <property type="entry name" value="Sig_transdc_resp-reg_receiver"/>
</dbReference>
<dbReference type="Pfam" id="PF00072">
    <property type="entry name" value="Response_reg"/>
    <property type="match status" value="1"/>
</dbReference>
<dbReference type="Pfam" id="PF00486">
    <property type="entry name" value="Trans_reg_C"/>
    <property type="match status" value="1"/>
</dbReference>
<feature type="domain" description="Response regulatory" evidence="6">
    <location>
        <begin position="18"/>
        <end position="132"/>
    </location>
</feature>
<feature type="modified residue" description="4-aspartylphosphate" evidence="4">
    <location>
        <position position="67"/>
    </location>
</feature>
<dbReference type="PROSITE" id="PS51755">
    <property type="entry name" value="OMPR_PHOB"/>
    <property type="match status" value="1"/>
</dbReference>
<organism evidence="8">
    <name type="scientific">Curvibacter symbiont subsp. Hydra magnipapillata</name>
    <dbReference type="NCBI Taxonomy" id="667019"/>
    <lineage>
        <taxon>Bacteria</taxon>
        <taxon>Pseudomonadati</taxon>
        <taxon>Pseudomonadota</taxon>
        <taxon>Betaproteobacteria</taxon>
        <taxon>Burkholderiales</taxon>
        <taxon>Comamonadaceae</taxon>
        <taxon>Curvibacter</taxon>
    </lineage>
</organism>
<evidence type="ECO:0000313" key="8">
    <source>
        <dbReference type="EMBL" id="CBA31670.1"/>
    </source>
</evidence>
<feature type="DNA-binding region" description="OmpR/PhoB-type" evidence="5">
    <location>
        <begin position="141"/>
        <end position="245"/>
    </location>
</feature>
<dbReference type="PROSITE" id="PS50110">
    <property type="entry name" value="RESPONSE_REGULATORY"/>
    <property type="match status" value="1"/>
</dbReference>
<dbReference type="GO" id="GO:0032993">
    <property type="term" value="C:protein-DNA complex"/>
    <property type="evidence" value="ECO:0007669"/>
    <property type="project" value="TreeGrafter"/>
</dbReference>
<name>C9YE22_CURXX</name>
<proteinExistence type="predicted"/>
<evidence type="ECO:0000259" key="6">
    <source>
        <dbReference type="PROSITE" id="PS50110"/>
    </source>
</evidence>
<evidence type="ECO:0000256" key="4">
    <source>
        <dbReference type="PROSITE-ProRule" id="PRU00169"/>
    </source>
</evidence>
<dbReference type="SUPFAM" id="SSF46894">
    <property type="entry name" value="C-terminal effector domain of the bipartite response regulators"/>
    <property type="match status" value="1"/>
</dbReference>
<keyword evidence="2 5" id="KW-0238">DNA-binding</keyword>
<reference evidence="8" key="1">
    <citation type="journal article" date="2010" name="Nature">
        <title>The Dynamic genome of Hydra.</title>
        <authorList>
            <person name="Chapman J.A."/>
            <person name="Kirkness E.F."/>
            <person name="Simakov O."/>
            <person name="Hampson S.E."/>
            <person name="Mitros T."/>
            <person name="Weinmaier T."/>
            <person name="Rattei T."/>
            <person name="Balasubramanian P.G."/>
            <person name="Borman J."/>
            <person name="Busam D."/>
            <person name="Disbennett K."/>
            <person name="Pfannkoch C."/>
            <person name="Sumin N."/>
            <person name="Sutton G."/>
            <person name="Viswanathan L."/>
            <person name="Walenz B."/>
            <person name="Goodstein D.M."/>
            <person name="Hellsten U."/>
            <person name="Kawashima T."/>
            <person name="Prochnik S.E."/>
            <person name="Putnam N.H."/>
            <person name="Shu S."/>
            <person name="Blumberg B."/>
            <person name="Dana C.E."/>
            <person name="Gee L."/>
            <person name="Kibler D.F."/>
            <person name="Law L."/>
            <person name="Lindgens D."/>
            <person name="Martinez D.E."/>
            <person name="Peng J."/>
            <person name="Wigge P.A."/>
            <person name="Bertulat B."/>
            <person name="Guder C."/>
            <person name="Nakamura Y."/>
            <person name="Ozbek S."/>
            <person name="Watanabe H."/>
            <person name="Khalturin K."/>
            <person name="Hemmrich G."/>
            <person name="Franke A."/>
            <person name="Augustin R."/>
            <person name="Fraune S."/>
            <person name="Hayakawa E."/>
            <person name="Hayakawa S."/>
            <person name="Hirose M."/>
            <person name="Hwang J."/>
            <person name="Ikeo K."/>
            <person name="Nishimiya-Fujisawa C."/>
            <person name="Ogura A."/>
            <person name="Takahashi T."/>
            <person name="Steinmetz P.R."/>
            <person name="Zhang X."/>
            <person name="Aufschnaiter R."/>
            <person name="Eder M.K."/>
            <person name="Gorny A.K."/>
            <person name="Salvenmoser W."/>
            <person name="Heimberg A.M."/>
            <person name="Wheeler B.M."/>
            <person name="Peterson K.J."/>
            <person name="Boettger A."/>
            <person name="Tischler P."/>
            <person name="Wolf A."/>
            <person name="Gojobori T."/>
            <person name="Remington K.A."/>
            <person name="Strausberg R.L."/>
            <person name="Venter J."/>
            <person name="Technau U."/>
            <person name="Hobmayer B."/>
            <person name="Bosch T.C."/>
            <person name="Holstein T.W."/>
            <person name="Fujisawa T."/>
            <person name="Bode H.R."/>
            <person name="David C.N."/>
            <person name="Rokhsar D.S."/>
            <person name="Steele R.E."/>
        </authorList>
    </citation>
    <scope>NUCLEOTIDE SEQUENCE</scope>
</reference>
<dbReference type="Gene3D" id="6.10.250.690">
    <property type="match status" value="1"/>
</dbReference>
<gene>
    <name evidence="8" type="primary">mprA</name>
    <name evidence="8" type="ORF">Csp_D28280</name>
</gene>
<dbReference type="InterPro" id="IPR036388">
    <property type="entry name" value="WH-like_DNA-bd_sf"/>
</dbReference>
<feature type="domain" description="OmpR/PhoB-type" evidence="7">
    <location>
        <begin position="141"/>
        <end position="245"/>
    </location>
</feature>
<dbReference type="CDD" id="cd17624">
    <property type="entry name" value="REC_OmpR_PmrA-like"/>
    <property type="match status" value="1"/>
</dbReference>
<keyword evidence="3" id="KW-0804">Transcription</keyword>
<accession>C9YE22</accession>
<evidence type="ECO:0000256" key="3">
    <source>
        <dbReference type="ARBA" id="ARBA00023163"/>
    </source>
</evidence>
<dbReference type="CDD" id="cd00383">
    <property type="entry name" value="trans_reg_C"/>
    <property type="match status" value="1"/>
</dbReference>
<dbReference type="SMART" id="SM00448">
    <property type="entry name" value="REC"/>
    <property type="match status" value="1"/>
</dbReference>
<dbReference type="GO" id="GO:0000976">
    <property type="term" value="F:transcription cis-regulatory region binding"/>
    <property type="evidence" value="ECO:0007669"/>
    <property type="project" value="TreeGrafter"/>
</dbReference>
<dbReference type="Gene3D" id="3.40.50.2300">
    <property type="match status" value="1"/>
</dbReference>
<evidence type="ECO:0000256" key="5">
    <source>
        <dbReference type="PROSITE-ProRule" id="PRU01091"/>
    </source>
</evidence>
<dbReference type="InterPro" id="IPR016032">
    <property type="entry name" value="Sig_transdc_resp-reg_C-effctor"/>
</dbReference>
<keyword evidence="4" id="KW-0597">Phosphoprotein</keyword>
<evidence type="ECO:0000256" key="2">
    <source>
        <dbReference type="ARBA" id="ARBA00023125"/>
    </source>
</evidence>
<evidence type="ECO:0000259" key="7">
    <source>
        <dbReference type="PROSITE" id="PS51755"/>
    </source>
</evidence>
<dbReference type="GO" id="GO:0006355">
    <property type="term" value="P:regulation of DNA-templated transcription"/>
    <property type="evidence" value="ECO:0007669"/>
    <property type="project" value="InterPro"/>
</dbReference>
<evidence type="ECO:0000256" key="1">
    <source>
        <dbReference type="ARBA" id="ARBA00023015"/>
    </source>
</evidence>
<dbReference type="GO" id="GO:0000156">
    <property type="term" value="F:phosphorelay response regulator activity"/>
    <property type="evidence" value="ECO:0007669"/>
    <property type="project" value="TreeGrafter"/>
</dbReference>
<dbReference type="InterPro" id="IPR011006">
    <property type="entry name" value="CheY-like_superfamily"/>
</dbReference>
<dbReference type="EMBL" id="FN543107">
    <property type="protein sequence ID" value="CBA31670.1"/>
    <property type="molecule type" value="Genomic_DNA"/>
</dbReference>
<dbReference type="PANTHER" id="PTHR48111">
    <property type="entry name" value="REGULATOR OF RPOS"/>
    <property type="match status" value="1"/>
</dbReference>
<dbReference type="InterPro" id="IPR039420">
    <property type="entry name" value="WalR-like"/>
</dbReference>
<dbReference type="SMART" id="SM00862">
    <property type="entry name" value="Trans_reg_C"/>
    <property type="match status" value="1"/>
</dbReference>
<dbReference type="GO" id="GO:0005829">
    <property type="term" value="C:cytosol"/>
    <property type="evidence" value="ECO:0007669"/>
    <property type="project" value="TreeGrafter"/>
</dbReference>
<sequence length="248" mass="27164">MFRCQRRGLPCYAPSMAHLLIVEDDELLRDGLCAQLVHAGHSVSSASDGAQAQGLLESTRFDGVVLDLGLPVVDGIAVLQWIRQRLAALPVLILTARDGVDDRVQGLNAGADDYLTKPFNMAELLARLQAMLRRSRLPAFGGSLEVQSTHSRNLRLDPVLPLAWLGDDPMELTHREWSLLSLLVNNMGQVVGREDVLSVWQTAPLEGGAAGSNALEVYVHRLRRKLTDSGLNIRNVRGLGYMLESDTP</sequence>
<dbReference type="AlphaFoldDB" id="C9YE22"/>
<dbReference type="InterPro" id="IPR001867">
    <property type="entry name" value="OmpR/PhoB-type_DNA-bd"/>
</dbReference>
<dbReference type="SUPFAM" id="SSF52172">
    <property type="entry name" value="CheY-like"/>
    <property type="match status" value="1"/>
</dbReference>